<protein>
    <submittedName>
        <fullName evidence="2">Uncharacterized protein</fullName>
    </submittedName>
</protein>
<name>A0A6A6P0V1_9PEZI</name>
<dbReference type="PANTHER" id="PTHR38702">
    <property type="entry name" value="CALPONIN-HOMOLOGY (CH) DOMAIN-CONTAINING PROTEIN"/>
    <property type="match status" value="1"/>
</dbReference>
<sequence length="626" mass="67250">MATDPCPPSPLSRSASPPPWTPPSLAISACPQLDRSVSTASSVSSVSGRSSSDAGTAVSGGGEDGAGRRRRRGYMRPQATVFADSAKQRESVMSLGSIAHLQYYFARTGLLDGKGAQLAREAGKKAERDKERGREMKRSASGKRLSGAGSVASSGGGGGAGSSGDSFLAYAGLTGGDAVSDVLTDDGHASTVGGGPLVESPIDEDGASTAAWDEAEPVMLPPTVSTYNHRPAYVPPPPDMNVLRRELREALDEARNVLKEVERMRQEEEKGSAGSDDTTGANGAAADGNGAGSSASDPAAEPAAPAAPAPSAAEASDNQGWHELQGMRLLDVVTLAIRAAKNYYTSHDDPQKLYALKPERALRAELYGVLDVLRRMAARGFAGGARAGEVRAVLGWADDIAGLLRREDEAEKCEEARREGAEWRVGDWAGREREREWLFLRSFDRREDGTAEAEELPAWTDPGGPGRPSSSSSSPAPAPVPLPTPFLAALRSGLRLVRLHNACVRASRRHFEEIRAFHADTGKPYRCADNLRYWLKAAELRWDARLRLAEADVMAVVRGDAADRGAWLRFDAAVMRWCKAVREEITAEWELERRERERKGRLLPPPMLVVQEGSGEVVGERRRRAR</sequence>
<accession>A0A6A6P0V1</accession>
<feature type="compositionally biased region" description="Pro residues" evidence="1">
    <location>
        <begin position="1"/>
        <end position="22"/>
    </location>
</feature>
<feature type="region of interest" description="Disordered" evidence="1">
    <location>
        <begin position="451"/>
        <end position="479"/>
    </location>
</feature>
<feature type="compositionally biased region" description="Basic and acidic residues" evidence="1">
    <location>
        <begin position="121"/>
        <end position="138"/>
    </location>
</feature>
<feature type="compositionally biased region" description="Low complexity" evidence="1">
    <location>
        <begin position="34"/>
        <end position="56"/>
    </location>
</feature>
<evidence type="ECO:0000256" key="1">
    <source>
        <dbReference type="SAM" id="MobiDB-lite"/>
    </source>
</evidence>
<dbReference type="Proteomes" id="UP000799766">
    <property type="component" value="Unassembled WGS sequence"/>
</dbReference>
<keyword evidence="3" id="KW-1185">Reference proteome</keyword>
<feature type="region of interest" description="Disordered" evidence="1">
    <location>
        <begin position="263"/>
        <end position="318"/>
    </location>
</feature>
<dbReference type="EMBL" id="MU001680">
    <property type="protein sequence ID" value="KAF2457661.1"/>
    <property type="molecule type" value="Genomic_DNA"/>
</dbReference>
<evidence type="ECO:0000313" key="2">
    <source>
        <dbReference type="EMBL" id="KAF2457661.1"/>
    </source>
</evidence>
<reference evidence="2" key="1">
    <citation type="journal article" date="2020" name="Stud. Mycol.">
        <title>101 Dothideomycetes genomes: a test case for predicting lifestyles and emergence of pathogens.</title>
        <authorList>
            <person name="Haridas S."/>
            <person name="Albert R."/>
            <person name="Binder M."/>
            <person name="Bloem J."/>
            <person name="Labutti K."/>
            <person name="Salamov A."/>
            <person name="Andreopoulos B."/>
            <person name="Baker S."/>
            <person name="Barry K."/>
            <person name="Bills G."/>
            <person name="Bluhm B."/>
            <person name="Cannon C."/>
            <person name="Castanera R."/>
            <person name="Culley D."/>
            <person name="Daum C."/>
            <person name="Ezra D."/>
            <person name="Gonzalez J."/>
            <person name="Henrissat B."/>
            <person name="Kuo A."/>
            <person name="Liang C."/>
            <person name="Lipzen A."/>
            <person name="Lutzoni F."/>
            <person name="Magnuson J."/>
            <person name="Mondo S."/>
            <person name="Nolan M."/>
            <person name="Ohm R."/>
            <person name="Pangilinan J."/>
            <person name="Park H.-J."/>
            <person name="Ramirez L."/>
            <person name="Alfaro M."/>
            <person name="Sun H."/>
            <person name="Tritt A."/>
            <person name="Yoshinaga Y."/>
            <person name="Zwiers L.-H."/>
            <person name="Turgeon B."/>
            <person name="Goodwin S."/>
            <person name="Spatafora J."/>
            <person name="Crous P."/>
            <person name="Grigoriev I."/>
        </authorList>
    </citation>
    <scope>NUCLEOTIDE SEQUENCE</scope>
    <source>
        <strain evidence="2">ATCC 16933</strain>
    </source>
</reference>
<dbReference type="AlphaFoldDB" id="A0A6A6P0V1"/>
<gene>
    <name evidence="2" type="ORF">BDY21DRAFT_363916</name>
</gene>
<dbReference type="OrthoDB" id="2534759at2759"/>
<feature type="compositionally biased region" description="Low complexity" evidence="1">
    <location>
        <begin position="273"/>
        <end position="317"/>
    </location>
</feature>
<dbReference type="PANTHER" id="PTHR38702:SF1">
    <property type="entry name" value="CALPONIN-HOMOLOGY (CH) DOMAIN-CONTAINING PROTEIN"/>
    <property type="match status" value="1"/>
</dbReference>
<proteinExistence type="predicted"/>
<feature type="region of interest" description="Disordered" evidence="1">
    <location>
        <begin position="179"/>
        <end position="215"/>
    </location>
</feature>
<feature type="region of interest" description="Disordered" evidence="1">
    <location>
        <begin position="117"/>
        <end position="167"/>
    </location>
</feature>
<feature type="region of interest" description="Disordered" evidence="1">
    <location>
        <begin position="1"/>
        <end position="87"/>
    </location>
</feature>
<organism evidence="2 3">
    <name type="scientific">Lineolata rhizophorae</name>
    <dbReference type="NCBI Taxonomy" id="578093"/>
    <lineage>
        <taxon>Eukaryota</taxon>
        <taxon>Fungi</taxon>
        <taxon>Dikarya</taxon>
        <taxon>Ascomycota</taxon>
        <taxon>Pezizomycotina</taxon>
        <taxon>Dothideomycetes</taxon>
        <taxon>Dothideomycetes incertae sedis</taxon>
        <taxon>Lineolatales</taxon>
        <taxon>Lineolataceae</taxon>
        <taxon>Lineolata</taxon>
    </lineage>
</organism>
<evidence type="ECO:0000313" key="3">
    <source>
        <dbReference type="Proteomes" id="UP000799766"/>
    </source>
</evidence>